<dbReference type="InterPro" id="IPR004919">
    <property type="entry name" value="GmrSD_N"/>
</dbReference>
<evidence type="ECO:0000259" key="1">
    <source>
        <dbReference type="Pfam" id="PF03235"/>
    </source>
</evidence>
<dbReference type="AlphaFoldDB" id="A0A3D9BRX9"/>
<evidence type="ECO:0000313" key="2">
    <source>
        <dbReference type="EMBL" id="REC56279.1"/>
    </source>
</evidence>
<dbReference type="Pfam" id="PF03235">
    <property type="entry name" value="GmrSD_N"/>
    <property type="match status" value="1"/>
</dbReference>
<name>A0A3D9BRX9_9FLAO</name>
<reference evidence="2 3" key="1">
    <citation type="journal article" date="2006" name="Int. J. Syst. Evol. Microbiol.">
        <title>Chryseobacterium piscium sp. nov., isolated from fish of the South Atlantic Ocean off South Africa.</title>
        <authorList>
            <person name="de Beer H."/>
            <person name="Hugo C.J."/>
            <person name="Jooste P.J."/>
            <person name="Vancanneyt M."/>
            <person name="Coenye T."/>
            <person name="Vandamme P."/>
        </authorList>
    </citation>
    <scope>NUCLEOTIDE SEQUENCE [LARGE SCALE GENOMIC DNA]</scope>
    <source>
        <strain evidence="2 3">CCUG 51923</strain>
    </source>
</reference>
<gene>
    <name evidence="2" type="ORF">DRF62_04225</name>
</gene>
<feature type="domain" description="GmrSD restriction endonucleases N-terminal" evidence="1">
    <location>
        <begin position="15"/>
        <end position="223"/>
    </location>
</feature>
<proteinExistence type="predicted"/>
<dbReference type="EMBL" id="QNVS01000007">
    <property type="protein sequence ID" value="REC56279.1"/>
    <property type="molecule type" value="Genomic_DNA"/>
</dbReference>
<sequence>MSNNPTSKLLTFQSLINDCQYEVVLPIIQRDYAQGREGLEELRSNFLDSLHSAVTTGEKLELDFVYGDVRKGVFKPLDGQQRLTTLFLLHWYAAIKNPSITDKENILTKFTYETRTSSREFCEELVDKGIVYDESKTISKLIVDSSWFFLSWKRDPTIQSMLTMLDAIHEKFKNENENLWEELNNISFHFIELQNFGLSDDLYIKMNARGKPLTDFENFKAKFEQYIKQNKWEDGLDLKNTFAHKIDTVWTDLFWKHRNVNSKIDDKILKFFANIAISNYAENLKIYEDKEEFLLVKKELLEKSKGKTITDEAVERERIEQRIAKLLNNPKALKPEDFNSKELFLSLKNSLNLYSNQVNSYDKIYPDVNLWNSITEKTSLFDYIVQLEKATTYKQAVLFCAQTKFLTAQNLKPLDIYKFSNWMRVIRNIVENSTIDSATTFIGAINLIFELSVGSQYIHEFLQTNKIDSRFAEKQVEEEIIKANLIKLNSQWQTQIFKIEDDSFLKGEIILLLELSSINEKFEYEKFKFLSDEFVKVFEAKDDLLRRSLLAMDHYAVWDGYTTSLEAHRYTLLHTDNEWKDAIRKKYEKFVSAITKLLTHTHQTEGDRSMKLNLVLENYVPNNDYRDVFIQYKKSLSNSYYKRFCYNENSSNLYILEKTKVVGNNYKKIKLKI</sequence>
<organism evidence="2 3">
    <name type="scientific">Chryseobacterium piscium</name>
    <dbReference type="NCBI Taxonomy" id="333702"/>
    <lineage>
        <taxon>Bacteria</taxon>
        <taxon>Pseudomonadati</taxon>
        <taxon>Bacteroidota</taxon>
        <taxon>Flavobacteriia</taxon>
        <taxon>Flavobacteriales</taxon>
        <taxon>Weeksellaceae</taxon>
        <taxon>Chryseobacterium group</taxon>
        <taxon>Chryseobacterium</taxon>
    </lineage>
</organism>
<evidence type="ECO:0000313" key="3">
    <source>
        <dbReference type="Proteomes" id="UP000256512"/>
    </source>
</evidence>
<protein>
    <recommendedName>
        <fullName evidence="1">GmrSD restriction endonucleases N-terminal domain-containing protein</fullName>
    </recommendedName>
</protein>
<comment type="caution">
    <text evidence="2">The sequence shown here is derived from an EMBL/GenBank/DDBJ whole genome shotgun (WGS) entry which is preliminary data.</text>
</comment>
<keyword evidence="3" id="KW-1185">Reference proteome</keyword>
<dbReference type="RefSeq" id="WP_115949223.1">
    <property type="nucleotide sequence ID" value="NZ_QNVS01000007.1"/>
</dbReference>
<dbReference type="Proteomes" id="UP000256512">
    <property type="component" value="Unassembled WGS sequence"/>
</dbReference>
<accession>A0A3D9BRX9</accession>